<dbReference type="Gene3D" id="1.10.472.10">
    <property type="entry name" value="Cyclin-like"/>
    <property type="match status" value="1"/>
</dbReference>
<dbReference type="Proteomes" id="UP000051952">
    <property type="component" value="Unassembled WGS sequence"/>
</dbReference>
<dbReference type="AlphaFoldDB" id="A0A0S4ITB1"/>
<accession>A0A0S4ITB1</accession>
<evidence type="ECO:0000313" key="1">
    <source>
        <dbReference type="EMBL" id="CUF14622.1"/>
    </source>
</evidence>
<evidence type="ECO:0000313" key="2">
    <source>
        <dbReference type="Proteomes" id="UP000051952"/>
    </source>
</evidence>
<dbReference type="InterPro" id="IPR013922">
    <property type="entry name" value="Cyclin_PHO80-like"/>
</dbReference>
<proteinExistence type="predicted"/>
<name>A0A0S4ITB1_BODSA</name>
<sequence>MLSTTPPSPLFASMKPHAALIQHDADRRVSVRHLCSILLSTWTVTPKRSQPNASDSTFVQYTYDATLFERDPFFGGPITAHVPLHEYVQRQLCYGTSLPFPCAVLALRLIDGYHKSTLGCVNYSNAHLLFAVALMIATKAHCDEVVPWSYTQQVVGIASSLLSNLEVIVLFENRMNIIPSVEQYVQFRSMIVVDAIPVRMHLSSFCEVDSKLCSCEELHSYELACLTSTGGLSDDAANTPQQASLTTSITRGGHLASPILQKCGGSCSAFPSTPHCVRLVAV</sequence>
<keyword evidence="2" id="KW-1185">Reference proteome</keyword>
<gene>
    <name evidence="1" type="ORF">BSAL_59590</name>
</gene>
<organism evidence="1 2">
    <name type="scientific">Bodo saltans</name>
    <name type="common">Flagellated protozoan</name>
    <dbReference type="NCBI Taxonomy" id="75058"/>
    <lineage>
        <taxon>Eukaryota</taxon>
        <taxon>Discoba</taxon>
        <taxon>Euglenozoa</taxon>
        <taxon>Kinetoplastea</taxon>
        <taxon>Metakinetoplastina</taxon>
        <taxon>Eubodonida</taxon>
        <taxon>Bodonidae</taxon>
        <taxon>Bodo</taxon>
    </lineage>
</organism>
<protein>
    <submittedName>
        <fullName evidence="1">Cyclin-like protein, putative</fullName>
    </submittedName>
</protein>
<dbReference type="GO" id="GO:0019901">
    <property type="term" value="F:protein kinase binding"/>
    <property type="evidence" value="ECO:0007669"/>
    <property type="project" value="InterPro"/>
</dbReference>
<dbReference type="EMBL" id="CYKH01000248">
    <property type="protein sequence ID" value="CUF14622.1"/>
    <property type="molecule type" value="Genomic_DNA"/>
</dbReference>
<reference evidence="2" key="1">
    <citation type="submission" date="2015-09" db="EMBL/GenBank/DDBJ databases">
        <authorList>
            <consortium name="Pathogen Informatics"/>
        </authorList>
    </citation>
    <scope>NUCLEOTIDE SEQUENCE [LARGE SCALE GENOMIC DNA]</scope>
    <source>
        <strain evidence="2">Lake Konstanz</strain>
    </source>
</reference>
<dbReference type="VEuPathDB" id="TriTrypDB:BSAL_59590"/>
<dbReference type="Pfam" id="PF08613">
    <property type="entry name" value="Cyclin"/>
    <property type="match status" value="1"/>
</dbReference>